<sequence length="78" mass="8901">MRFRPPPVPIDVNAREHSAGVARDSPERRSPTERIERSRNNEWICLALICNAARVSIAPESQPQSHQIELFTLILLRS</sequence>
<keyword evidence="3" id="KW-1185">Reference proteome</keyword>
<evidence type="ECO:0000313" key="3">
    <source>
        <dbReference type="Proteomes" id="UP000006693"/>
    </source>
</evidence>
<dbReference type="KEGG" id="bma:BMAA1916"/>
<protein>
    <submittedName>
        <fullName evidence="2">Uncharacterized protein</fullName>
    </submittedName>
</protein>
<reference evidence="2 3" key="1">
    <citation type="journal article" date="2004" name="Proc. Natl. Acad. Sci. U.S.A.">
        <title>Structural flexibility in the Burkholderia mallei genome.</title>
        <authorList>
            <person name="Nierman W.C."/>
            <person name="DeShazer D."/>
            <person name="Kim H.S."/>
            <person name="Tettelin H."/>
            <person name="Nelson K.E."/>
            <person name="Feldblyum T."/>
            <person name="Ulrich R.L."/>
            <person name="Ronning C.M."/>
            <person name="Brinkac L.M."/>
            <person name="Daugherty S.C."/>
            <person name="Davidsen T.D."/>
            <person name="Deboy R.T."/>
            <person name="Dimitrov G."/>
            <person name="Dodson R.J."/>
            <person name="Durkin A.S."/>
            <person name="Gwinn M.L."/>
            <person name="Haft D.H."/>
            <person name="Khouri H."/>
            <person name="Kolonay J.F."/>
            <person name="Madupu R."/>
            <person name="Mohammoud Y."/>
            <person name="Nelson W.C."/>
            <person name="Radune D."/>
            <person name="Romero C.M."/>
            <person name="Sarria S."/>
            <person name="Selengut J."/>
            <person name="Shamblin C."/>
            <person name="Sullivan S.A."/>
            <person name="White O."/>
            <person name="Yu Y."/>
            <person name="Zafar N."/>
            <person name="Zhou L."/>
            <person name="Fraser C.M."/>
        </authorList>
    </citation>
    <scope>NUCLEOTIDE SEQUENCE [LARGE SCALE GENOMIC DNA]</scope>
    <source>
        <strain evidence="2 3">ATCC 23344</strain>
    </source>
</reference>
<accession>A0A0H2WAL7</accession>
<proteinExistence type="predicted"/>
<feature type="region of interest" description="Disordered" evidence="1">
    <location>
        <begin position="1"/>
        <end position="35"/>
    </location>
</feature>
<feature type="compositionally biased region" description="Basic and acidic residues" evidence="1">
    <location>
        <begin position="13"/>
        <end position="35"/>
    </location>
</feature>
<evidence type="ECO:0000313" key="2">
    <source>
        <dbReference type="EMBL" id="AAU45516.1"/>
    </source>
</evidence>
<dbReference type="AlphaFoldDB" id="A0A0H2WAL7"/>
<dbReference type="Proteomes" id="UP000006693">
    <property type="component" value="Chromosome 2"/>
</dbReference>
<dbReference type="HOGENOM" id="CLU_2615199_0_0_4"/>
<dbReference type="EMBL" id="CP000011">
    <property type="protein sequence ID" value="AAU45516.1"/>
    <property type="molecule type" value="Genomic_DNA"/>
</dbReference>
<evidence type="ECO:0000256" key="1">
    <source>
        <dbReference type="SAM" id="MobiDB-lite"/>
    </source>
</evidence>
<name>A0A0H2WAL7_BURMA</name>
<gene>
    <name evidence="2" type="ordered locus">BMAA1916</name>
</gene>
<organism evidence="2 3">
    <name type="scientific">Burkholderia mallei (strain ATCC 23344)</name>
    <dbReference type="NCBI Taxonomy" id="243160"/>
    <lineage>
        <taxon>Bacteria</taxon>
        <taxon>Pseudomonadati</taxon>
        <taxon>Pseudomonadota</taxon>
        <taxon>Betaproteobacteria</taxon>
        <taxon>Burkholderiales</taxon>
        <taxon>Burkholderiaceae</taxon>
        <taxon>Burkholderia</taxon>
        <taxon>pseudomallei group</taxon>
    </lineage>
</organism>